<sequence length="37" mass="4370">MAPEQHWRDALLSCLTFPILNVLQKSPRLVMRQRHPS</sequence>
<organism evidence="1">
    <name type="scientific">Pongo abelii</name>
    <name type="common">Sumatran orangutan</name>
    <name type="synonym">Pongo pygmaeus abelii</name>
    <dbReference type="NCBI Taxonomy" id="9601"/>
    <lineage>
        <taxon>Eukaryota</taxon>
        <taxon>Metazoa</taxon>
        <taxon>Chordata</taxon>
        <taxon>Craniata</taxon>
        <taxon>Vertebrata</taxon>
        <taxon>Euteleostomi</taxon>
        <taxon>Mammalia</taxon>
        <taxon>Eutheria</taxon>
        <taxon>Euarchontoglires</taxon>
        <taxon>Primates</taxon>
        <taxon>Haplorrhini</taxon>
        <taxon>Catarrhini</taxon>
        <taxon>Hominidae</taxon>
        <taxon>Pongo</taxon>
    </lineage>
</organism>
<dbReference type="AlphaFoldDB" id="A0A2J8WE16"/>
<protein>
    <submittedName>
        <fullName evidence="1">GRM7 isoform 14</fullName>
    </submittedName>
</protein>
<name>A0A2J8WE16_PONAB</name>
<gene>
    <name evidence="1" type="ORF">CR201_G0011327</name>
</gene>
<proteinExistence type="predicted"/>
<evidence type="ECO:0000313" key="1">
    <source>
        <dbReference type="EMBL" id="PNJ68008.1"/>
    </source>
</evidence>
<comment type="caution">
    <text evidence="1">The sequence shown here is derived from an EMBL/GenBank/DDBJ whole genome shotgun (WGS) entry which is preliminary data.</text>
</comment>
<reference evidence="1" key="1">
    <citation type="submission" date="2017-12" db="EMBL/GenBank/DDBJ databases">
        <title>High-resolution comparative analysis of great ape genomes.</title>
        <authorList>
            <person name="Pollen A."/>
            <person name="Hastie A."/>
            <person name="Hormozdiari F."/>
            <person name="Dougherty M."/>
            <person name="Liu R."/>
            <person name="Chaisson M."/>
            <person name="Hoppe E."/>
            <person name="Hill C."/>
            <person name="Pang A."/>
            <person name="Hillier L."/>
            <person name="Baker C."/>
            <person name="Armstrong J."/>
            <person name="Shendure J."/>
            <person name="Paten B."/>
            <person name="Wilson R."/>
            <person name="Chao H."/>
            <person name="Schneider V."/>
            <person name="Ventura M."/>
            <person name="Kronenberg Z."/>
            <person name="Murali S."/>
            <person name="Gordon D."/>
            <person name="Cantsilieris S."/>
            <person name="Munson K."/>
            <person name="Nelson B."/>
            <person name="Raja A."/>
            <person name="Underwood J."/>
            <person name="Diekhans M."/>
            <person name="Fiddes I."/>
            <person name="Haussler D."/>
            <person name="Eichler E."/>
        </authorList>
    </citation>
    <scope>NUCLEOTIDE SEQUENCE [LARGE SCALE GENOMIC DNA]</scope>
    <source>
        <strain evidence="1">Susie</strain>
    </source>
</reference>
<dbReference type="EMBL" id="NDHI03003394">
    <property type="protein sequence ID" value="PNJ68008.1"/>
    <property type="molecule type" value="Genomic_DNA"/>
</dbReference>
<accession>A0A2J8WE16</accession>